<feature type="chain" id="PRO_5047137221" evidence="1">
    <location>
        <begin position="19"/>
        <end position="141"/>
    </location>
</feature>
<protein>
    <submittedName>
        <fullName evidence="2">Uncharacterized protein</fullName>
    </submittedName>
</protein>
<feature type="signal peptide" evidence="1">
    <location>
        <begin position="1"/>
        <end position="18"/>
    </location>
</feature>
<dbReference type="RefSeq" id="WP_146131269.1">
    <property type="nucleotide sequence ID" value="NZ_CAXQEU010000091.1"/>
</dbReference>
<evidence type="ECO:0000256" key="1">
    <source>
        <dbReference type="SAM" id="SignalP"/>
    </source>
</evidence>
<keyword evidence="1" id="KW-0732">Signal</keyword>
<organism evidence="2 3">
    <name type="scientific">Mesoflavibacter profundi</name>
    <dbReference type="NCBI Taxonomy" id="2708110"/>
    <lineage>
        <taxon>Bacteria</taxon>
        <taxon>Pseudomonadati</taxon>
        <taxon>Bacteroidota</taxon>
        <taxon>Flavobacteriia</taxon>
        <taxon>Flavobacteriales</taxon>
        <taxon>Flavobacteriaceae</taxon>
        <taxon>Mesoflavibacter</taxon>
    </lineage>
</organism>
<dbReference type="EMBL" id="JAPFGC010000002">
    <property type="protein sequence ID" value="MDA0177268.1"/>
    <property type="molecule type" value="Genomic_DNA"/>
</dbReference>
<keyword evidence="3" id="KW-1185">Reference proteome</keyword>
<accession>A0ABT4S054</accession>
<gene>
    <name evidence="2" type="ORF">OOZ35_07160</name>
</gene>
<evidence type="ECO:0000313" key="2">
    <source>
        <dbReference type="EMBL" id="MDA0177268.1"/>
    </source>
</evidence>
<dbReference type="Proteomes" id="UP001149142">
    <property type="component" value="Unassembled WGS sequence"/>
</dbReference>
<evidence type="ECO:0000313" key="3">
    <source>
        <dbReference type="Proteomes" id="UP001149142"/>
    </source>
</evidence>
<comment type="caution">
    <text evidence="2">The sequence shown here is derived from an EMBL/GenBank/DDBJ whole genome shotgun (WGS) entry which is preliminary data.</text>
</comment>
<sequence>MRFSLFLLLFVTFTVAKAQDNIDTSKFLEVNRYRLTPSELGLHKYINSNKVYLKIYKNSKGSIKEDYNFFKPKDNEILFFYGYNPETKTTEMYFKIHNSLKHAYKKKDFETLIKVVEILQYNIFYKEKFSSADAYAALERS</sequence>
<proteinExistence type="predicted"/>
<reference evidence="2" key="1">
    <citation type="submission" date="2022-11" db="EMBL/GenBank/DDBJ databases">
        <title>Refractory cell wall polysaccharides provide important carbon source for microbial heterotrophs in the hadal ocean.</title>
        <authorList>
            <person name="Zhu X."/>
        </authorList>
    </citation>
    <scope>NUCLEOTIDE SEQUENCE</scope>
    <source>
        <strain evidence="2">MTRN7</strain>
    </source>
</reference>
<name>A0ABT4S054_9FLAO</name>